<feature type="transmembrane region" description="Helical" evidence="1">
    <location>
        <begin position="20"/>
        <end position="38"/>
    </location>
</feature>
<protein>
    <recommendedName>
        <fullName evidence="4">DUF4229 domain-containing protein</fullName>
    </recommendedName>
</protein>
<keyword evidence="1" id="KW-1133">Transmembrane helix</keyword>
<comment type="caution">
    <text evidence="2">The sequence shown here is derived from an EMBL/GenBank/DDBJ whole genome shotgun (WGS) entry which is preliminary data.</text>
</comment>
<dbReference type="RefSeq" id="WP_200342771.1">
    <property type="nucleotide sequence ID" value="NZ_NRRL01000093.1"/>
</dbReference>
<dbReference type="Proteomes" id="UP001296873">
    <property type="component" value="Unassembled WGS sequence"/>
</dbReference>
<keyword evidence="1" id="KW-0472">Membrane</keyword>
<evidence type="ECO:0000313" key="2">
    <source>
        <dbReference type="EMBL" id="MBK1670407.1"/>
    </source>
</evidence>
<evidence type="ECO:0008006" key="4">
    <source>
        <dbReference type="Google" id="ProtNLM"/>
    </source>
</evidence>
<dbReference type="EMBL" id="NRRL01000093">
    <property type="protein sequence ID" value="MBK1670407.1"/>
    <property type="molecule type" value="Genomic_DNA"/>
</dbReference>
<proteinExistence type="predicted"/>
<evidence type="ECO:0000256" key="1">
    <source>
        <dbReference type="SAM" id="Phobius"/>
    </source>
</evidence>
<gene>
    <name evidence="2" type="ORF">CKO28_20495</name>
</gene>
<keyword evidence="1" id="KW-0812">Transmembrane</keyword>
<keyword evidence="3" id="KW-1185">Reference proteome</keyword>
<name>A0ABS1DIV8_9PROT</name>
<feature type="transmembrane region" description="Helical" evidence="1">
    <location>
        <begin position="44"/>
        <end position="64"/>
    </location>
</feature>
<organism evidence="2 3">
    <name type="scientific">Rhodovibrio sodomensis</name>
    <dbReference type="NCBI Taxonomy" id="1088"/>
    <lineage>
        <taxon>Bacteria</taxon>
        <taxon>Pseudomonadati</taxon>
        <taxon>Pseudomonadota</taxon>
        <taxon>Alphaproteobacteria</taxon>
        <taxon>Rhodospirillales</taxon>
        <taxon>Rhodovibrionaceae</taxon>
        <taxon>Rhodovibrio</taxon>
    </lineage>
</organism>
<reference evidence="2 3" key="1">
    <citation type="journal article" date="2020" name="Microorganisms">
        <title>Osmotic Adaptation and Compatible Solute Biosynthesis of Phototrophic Bacteria as Revealed from Genome Analyses.</title>
        <authorList>
            <person name="Imhoff J.F."/>
            <person name="Rahn T."/>
            <person name="Kunzel S."/>
            <person name="Keller A."/>
            <person name="Neulinger S.C."/>
        </authorList>
    </citation>
    <scope>NUCLEOTIDE SEQUENCE [LARGE SCALE GENOMIC DNA]</scope>
    <source>
        <strain evidence="2 3">DSM 9895</strain>
    </source>
</reference>
<sequence>MTGYSHPETERADLGSMLRYGRFSVPATIAFLAFAVLWPVHPAIIVLVAIALAIQAAIMAYAHLRLRKLIQPTGAR</sequence>
<evidence type="ECO:0000313" key="3">
    <source>
        <dbReference type="Proteomes" id="UP001296873"/>
    </source>
</evidence>
<accession>A0ABS1DIV8</accession>